<feature type="compositionally biased region" description="Acidic residues" evidence="1">
    <location>
        <begin position="63"/>
        <end position="73"/>
    </location>
</feature>
<evidence type="ECO:0000256" key="1">
    <source>
        <dbReference type="SAM" id="MobiDB-lite"/>
    </source>
</evidence>
<sequence>MQLSGGQFQGSSQSAIREPRSRRRNEARHWEQSEGEARERERGSEWEGKAQAGKQRDTRREEGEEGEVGEVGDMDTAAGTPLYCDTHRALDLRSCHRGRKKMFTCTFIPQHVVEIHQLLKVWLTVKLEQLQVLHHTVPAAAGTICPGTWWRWETLERRTSKTELCSLTQMLWLVNLNSATINIPSDDLHISSMIGNEQLLVFIS</sequence>
<feature type="region of interest" description="Disordered" evidence="1">
    <location>
        <begin position="1"/>
        <end position="77"/>
    </location>
</feature>
<dbReference type="EMBL" id="MU563244">
    <property type="protein sequence ID" value="KAI5613262.1"/>
    <property type="molecule type" value="Genomic_DNA"/>
</dbReference>
<accession>A0AAD5ABZ4</accession>
<comment type="caution">
    <text evidence="2">The sequence shown here is derived from an EMBL/GenBank/DDBJ whole genome shotgun (WGS) entry which is preliminary data.</text>
</comment>
<name>A0AAD5ABZ4_SILAS</name>
<feature type="compositionally biased region" description="Low complexity" evidence="1">
    <location>
        <begin position="1"/>
        <end position="16"/>
    </location>
</feature>
<protein>
    <submittedName>
        <fullName evidence="2">Uncharacterized protein</fullName>
    </submittedName>
</protein>
<keyword evidence="3" id="KW-1185">Reference proteome</keyword>
<reference evidence="2" key="1">
    <citation type="submission" date="2018-07" db="EMBL/GenBank/DDBJ databases">
        <title>Comparative genomics of catfishes provides insights into carnivory and benthic adaptation.</title>
        <authorList>
            <person name="Zhang Y."/>
            <person name="Wang D."/>
            <person name="Peng Z."/>
            <person name="Zheng S."/>
            <person name="Shao F."/>
            <person name="Tao W."/>
        </authorList>
    </citation>
    <scope>NUCLEOTIDE SEQUENCE</scope>
    <source>
        <strain evidence="2">Chongqing</strain>
    </source>
</reference>
<proteinExistence type="predicted"/>
<dbReference type="Proteomes" id="UP001205998">
    <property type="component" value="Unassembled WGS sequence"/>
</dbReference>
<gene>
    <name evidence="2" type="ORF">C0J50_11622</name>
</gene>
<feature type="compositionally biased region" description="Basic and acidic residues" evidence="1">
    <location>
        <begin position="27"/>
        <end position="62"/>
    </location>
</feature>
<organism evidence="2 3">
    <name type="scientific">Silurus asotus</name>
    <name type="common">Amur catfish</name>
    <name type="synonym">Parasilurus asotus</name>
    <dbReference type="NCBI Taxonomy" id="30991"/>
    <lineage>
        <taxon>Eukaryota</taxon>
        <taxon>Metazoa</taxon>
        <taxon>Chordata</taxon>
        <taxon>Craniata</taxon>
        <taxon>Vertebrata</taxon>
        <taxon>Euteleostomi</taxon>
        <taxon>Actinopterygii</taxon>
        <taxon>Neopterygii</taxon>
        <taxon>Teleostei</taxon>
        <taxon>Ostariophysi</taxon>
        <taxon>Siluriformes</taxon>
        <taxon>Siluridae</taxon>
        <taxon>Silurus</taxon>
    </lineage>
</organism>
<evidence type="ECO:0000313" key="3">
    <source>
        <dbReference type="Proteomes" id="UP001205998"/>
    </source>
</evidence>
<evidence type="ECO:0000313" key="2">
    <source>
        <dbReference type="EMBL" id="KAI5613262.1"/>
    </source>
</evidence>
<dbReference type="AlphaFoldDB" id="A0AAD5ABZ4"/>